<name>A0AAU9JH21_9CILI</name>
<comment type="caution">
    <text evidence="1">The sequence shown here is derived from an EMBL/GenBank/DDBJ whole genome shotgun (WGS) entry which is preliminary data.</text>
</comment>
<keyword evidence="2" id="KW-1185">Reference proteome</keyword>
<reference evidence="1" key="1">
    <citation type="submission" date="2021-09" db="EMBL/GenBank/DDBJ databases">
        <authorList>
            <consortium name="AG Swart"/>
            <person name="Singh M."/>
            <person name="Singh A."/>
            <person name="Seah K."/>
            <person name="Emmerich C."/>
        </authorList>
    </citation>
    <scope>NUCLEOTIDE SEQUENCE</scope>
    <source>
        <strain evidence="1">ATCC30299</strain>
    </source>
</reference>
<gene>
    <name evidence="1" type="ORF">BSTOLATCC_MIC34050</name>
</gene>
<dbReference type="Proteomes" id="UP001162131">
    <property type="component" value="Unassembled WGS sequence"/>
</dbReference>
<protein>
    <submittedName>
        <fullName evidence="1">Uncharacterized protein</fullName>
    </submittedName>
</protein>
<organism evidence="1 2">
    <name type="scientific">Blepharisma stoltei</name>
    <dbReference type="NCBI Taxonomy" id="1481888"/>
    <lineage>
        <taxon>Eukaryota</taxon>
        <taxon>Sar</taxon>
        <taxon>Alveolata</taxon>
        <taxon>Ciliophora</taxon>
        <taxon>Postciliodesmatophora</taxon>
        <taxon>Heterotrichea</taxon>
        <taxon>Heterotrichida</taxon>
        <taxon>Blepharismidae</taxon>
        <taxon>Blepharisma</taxon>
    </lineage>
</organism>
<evidence type="ECO:0000313" key="1">
    <source>
        <dbReference type="EMBL" id="CAG9323400.1"/>
    </source>
</evidence>
<proteinExistence type="predicted"/>
<evidence type="ECO:0000313" key="2">
    <source>
        <dbReference type="Proteomes" id="UP001162131"/>
    </source>
</evidence>
<dbReference type="EMBL" id="CAJZBQ010000034">
    <property type="protein sequence ID" value="CAG9323400.1"/>
    <property type="molecule type" value="Genomic_DNA"/>
</dbReference>
<dbReference type="AlphaFoldDB" id="A0AAU9JH21"/>
<accession>A0AAU9JH21</accession>
<sequence length="168" mass="19368">MSSLIYRVFRKAFPVTVIGSFCYFASQHLYTEVRKDIIKDAKTGEIKDVFVNAWLKEVVLNRVVLKDQDIRKNTLIKLEDIVKDQSFQQKSLGTFTNVMNSPECGQRGKDLSFHMSKTIMMYDKRFHQKGQDVGKTSGNKSIIPQFKEQIGIAEIPKEIEERVKSLCI</sequence>